<evidence type="ECO:0000256" key="1">
    <source>
        <dbReference type="SAM" id="MobiDB-lite"/>
    </source>
</evidence>
<dbReference type="Proteomes" id="UP000008810">
    <property type="component" value="Chromosome 4"/>
</dbReference>
<dbReference type="Pfam" id="PF07714">
    <property type="entry name" value="PK_Tyr_Ser-Thr"/>
    <property type="match status" value="1"/>
</dbReference>
<dbReference type="InterPro" id="IPR001245">
    <property type="entry name" value="Ser-Thr/Tyr_kinase_cat_dom"/>
</dbReference>
<gene>
    <name evidence="3" type="ORF">BRADI_4g24825v3</name>
</gene>
<evidence type="ECO:0000313" key="4">
    <source>
        <dbReference type="EnsemblPlants" id="KQJ89314"/>
    </source>
</evidence>
<evidence type="ECO:0000313" key="5">
    <source>
        <dbReference type="Proteomes" id="UP000008810"/>
    </source>
</evidence>
<feature type="domain" description="Serine-threonine/tyrosine-protein kinase catalytic" evidence="2">
    <location>
        <begin position="2"/>
        <end position="37"/>
    </location>
</feature>
<evidence type="ECO:0000313" key="3">
    <source>
        <dbReference type="EMBL" id="KQJ89314.1"/>
    </source>
</evidence>
<name>A0A0Q3H7E2_BRADI</name>
<keyword evidence="5" id="KW-1185">Reference proteome</keyword>
<sequence>MRPPLPENAHPRLLTLMQRCWDASPSKRPSFSDAITELEDIKAEVQGATSGQTSQGEERPAKTQKLDPSDPTA</sequence>
<reference evidence="3 4" key="1">
    <citation type="journal article" date="2010" name="Nature">
        <title>Genome sequencing and analysis of the model grass Brachypodium distachyon.</title>
        <authorList>
            <consortium name="International Brachypodium Initiative"/>
        </authorList>
    </citation>
    <scope>NUCLEOTIDE SEQUENCE [LARGE SCALE GENOMIC DNA]</scope>
    <source>
        <strain evidence="3 4">Bd21</strain>
    </source>
</reference>
<feature type="compositionally biased region" description="Basic and acidic residues" evidence="1">
    <location>
        <begin position="56"/>
        <end position="73"/>
    </location>
</feature>
<dbReference type="InterPro" id="IPR011009">
    <property type="entry name" value="Kinase-like_dom_sf"/>
</dbReference>
<dbReference type="Gramene" id="KQJ89314">
    <property type="protein sequence ID" value="KQJ89314"/>
    <property type="gene ID" value="BRADI_4g24825v3"/>
</dbReference>
<reference evidence="4" key="3">
    <citation type="submission" date="2018-08" db="UniProtKB">
        <authorList>
            <consortium name="EnsemblPlants"/>
        </authorList>
    </citation>
    <scope>IDENTIFICATION</scope>
    <source>
        <strain evidence="4">cv. Bd21</strain>
    </source>
</reference>
<accession>A0A0Q3H7E2</accession>
<evidence type="ECO:0000259" key="2">
    <source>
        <dbReference type="Pfam" id="PF07714"/>
    </source>
</evidence>
<dbReference type="EMBL" id="CM000883">
    <property type="protein sequence ID" value="KQJ89314.1"/>
    <property type="molecule type" value="Genomic_DNA"/>
</dbReference>
<dbReference type="SUPFAM" id="SSF56112">
    <property type="entry name" value="Protein kinase-like (PK-like)"/>
    <property type="match status" value="1"/>
</dbReference>
<protein>
    <recommendedName>
        <fullName evidence="2">Serine-threonine/tyrosine-protein kinase catalytic domain-containing protein</fullName>
    </recommendedName>
</protein>
<dbReference type="OrthoDB" id="4062651at2759"/>
<reference evidence="3" key="2">
    <citation type="submission" date="2017-06" db="EMBL/GenBank/DDBJ databases">
        <title>WGS assembly of Brachypodium distachyon.</title>
        <authorList>
            <consortium name="The International Brachypodium Initiative"/>
            <person name="Lucas S."/>
            <person name="Harmon-Smith M."/>
            <person name="Lail K."/>
            <person name="Tice H."/>
            <person name="Grimwood J."/>
            <person name="Bruce D."/>
            <person name="Barry K."/>
            <person name="Shu S."/>
            <person name="Lindquist E."/>
            <person name="Wang M."/>
            <person name="Pitluck S."/>
            <person name="Vogel J.P."/>
            <person name="Garvin D.F."/>
            <person name="Mockler T.C."/>
            <person name="Schmutz J."/>
            <person name="Rokhsar D."/>
            <person name="Bevan M.W."/>
        </authorList>
    </citation>
    <scope>NUCLEOTIDE SEQUENCE</scope>
    <source>
        <strain evidence="3">Bd21</strain>
    </source>
</reference>
<dbReference type="AlphaFoldDB" id="A0A0Q3H7E2"/>
<organism evidence="3">
    <name type="scientific">Brachypodium distachyon</name>
    <name type="common">Purple false brome</name>
    <name type="synonym">Trachynia distachya</name>
    <dbReference type="NCBI Taxonomy" id="15368"/>
    <lineage>
        <taxon>Eukaryota</taxon>
        <taxon>Viridiplantae</taxon>
        <taxon>Streptophyta</taxon>
        <taxon>Embryophyta</taxon>
        <taxon>Tracheophyta</taxon>
        <taxon>Spermatophyta</taxon>
        <taxon>Magnoliopsida</taxon>
        <taxon>Liliopsida</taxon>
        <taxon>Poales</taxon>
        <taxon>Poaceae</taxon>
        <taxon>BOP clade</taxon>
        <taxon>Pooideae</taxon>
        <taxon>Stipodae</taxon>
        <taxon>Brachypodieae</taxon>
        <taxon>Brachypodium</taxon>
    </lineage>
</organism>
<dbReference type="Gene3D" id="1.10.510.10">
    <property type="entry name" value="Transferase(Phosphotransferase) domain 1"/>
    <property type="match status" value="1"/>
</dbReference>
<dbReference type="GO" id="GO:0004672">
    <property type="term" value="F:protein kinase activity"/>
    <property type="evidence" value="ECO:0007669"/>
    <property type="project" value="InterPro"/>
</dbReference>
<dbReference type="InParanoid" id="A0A0Q3H7E2"/>
<proteinExistence type="predicted"/>
<dbReference type="EnsemblPlants" id="KQJ89314">
    <property type="protein sequence ID" value="KQJ89314"/>
    <property type="gene ID" value="BRADI_4g24825v3"/>
</dbReference>
<feature type="region of interest" description="Disordered" evidence="1">
    <location>
        <begin position="45"/>
        <end position="73"/>
    </location>
</feature>